<dbReference type="InterPro" id="IPR003346">
    <property type="entry name" value="Transposase_20"/>
</dbReference>
<dbReference type="PANTHER" id="PTHR33055:SF16">
    <property type="entry name" value="TRANSPOSASE FOR INSERTION SEQUENCE ELEMENT IS1547"/>
    <property type="match status" value="1"/>
</dbReference>
<comment type="caution">
    <text evidence="3">The sequence shown here is derived from an EMBL/GenBank/DDBJ whole genome shotgun (WGS) entry which is preliminary data.</text>
</comment>
<organism evidence="3 4">
    <name type="scientific">Candidatus Yanofskybacteria bacterium RIFCSPHIGHO2_02_FULL_41_11</name>
    <dbReference type="NCBI Taxonomy" id="1802675"/>
    <lineage>
        <taxon>Bacteria</taxon>
        <taxon>Candidatus Yanofskyibacteriota</taxon>
    </lineage>
</organism>
<dbReference type="NCBIfam" id="NF033542">
    <property type="entry name" value="transpos_IS110"/>
    <property type="match status" value="1"/>
</dbReference>
<dbReference type="InterPro" id="IPR002525">
    <property type="entry name" value="Transp_IS110-like_N"/>
</dbReference>
<protein>
    <submittedName>
        <fullName evidence="3">Uncharacterized protein</fullName>
    </submittedName>
</protein>
<dbReference type="PANTHER" id="PTHR33055">
    <property type="entry name" value="TRANSPOSASE FOR INSERTION SEQUENCE ELEMENT IS1111A"/>
    <property type="match status" value="1"/>
</dbReference>
<dbReference type="InterPro" id="IPR047650">
    <property type="entry name" value="Transpos_IS110"/>
</dbReference>
<accession>A0A1F8F922</accession>
<evidence type="ECO:0000313" key="4">
    <source>
        <dbReference type="Proteomes" id="UP000177167"/>
    </source>
</evidence>
<evidence type="ECO:0000259" key="1">
    <source>
        <dbReference type="Pfam" id="PF01548"/>
    </source>
</evidence>
<evidence type="ECO:0000313" key="3">
    <source>
        <dbReference type="EMBL" id="OGN09098.1"/>
    </source>
</evidence>
<dbReference type="Pfam" id="PF01548">
    <property type="entry name" value="DEDD_Tnp_IS110"/>
    <property type="match status" value="1"/>
</dbReference>
<reference evidence="3 4" key="1">
    <citation type="journal article" date="2016" name="Nat. Commun.">
        <title>Thousands of microbial genomes shed light on interconnected biogeochemical processes in an aquifer system.</title>
        <authorList>
            <person name="Anantharaman K."/>
            <person name="Brown C.T."/>
            <person name="Hug L.A."/>
            <person name="Sharon I."/>
            <person name="Castelle C.J."/>
            <person name="Probst A.J."/>
            <person name="Thomas B.C."/>
            <person name="Singh A."/>
            <person name="Wilkins M.J."/>
            <person name="Karaoz U."/>
            <person name="Brodie E.L."/>
            <person name="Williams K.H."/>
            <person name="Hubbard S.S."/>
            <person name="Banfield J.F."/>
        </authorList>
    </citation>
    <scope>NUCLEOTIDE SEQUENCE [LARGE SCALE GENOMIC DNA]</scope>
</reference>
<feature type="domain" description="Transposase IS116/IS110/IS902 C-terminal" evidence="2">
    <location>
        <begin position="240"/>
        <end position="322"/>
    </location>
</feature>
<feature type="domain" description="Transposase IS110-like N-terminal" evidence="1">
    <location>
        <begin position="12"/>
        <end position="172"/>
    </location>
</feature>
<dbReference type="AlphaFoldDB" id="A0A1F8F922"/>
<gene>
    <name evidence="3" type="ORF">A3J46_05075</name>
</gene>
<dbReference type="GO" id="GO:0003677">
    <property type="term" value="F:DNA binding"/>
    <property type="evidence" value="ECO:0007669"/>
    <property type="project" value="InterPro"/>
</dbReference>
<proteinExistence type="predicted"/>
<dbReference type="GO" id="GO:0004803">
    <property type="term" value="F:transposase activity"/>
    <property type="evidence" value="ECO:0007669"/>
    <property type="project" value="InterPro"/>
</dbReference>
<dbReference type="Pfam" id="PF02371">
    <property type="entry name" value="Transposase_20"/>
    <property type="match status" value="1"/>
</dbReference>
<name>A0A1F8F922_9BACT</name>
<dbReference type="Proteomes" id="UP000177167">
    <property type="component" value="Unassembled WGS sequence"/>
</dbReference>
<evidence type="ECO:0000259" key="2">
    <source>
        <dbReference type="Pfam" id="PF02371"/>
    </source>
</evidence>
<sequence>MQIINRSQVLYVGIDVHKDTHTAVALSPFGEKIFEMTISNESEDFISLVEKTKSEANRIGLIPSFGLEDIHSWGERLSSFLVEEGLPVTAVAPVLVDHLRQKTTHPEKNDSLDALGVAKVMIQKIDTLPKHTLTEETKKAKQIRELSIEREWLVKERTRLKNQLHILLHRIHNSSYRTKFKDPFSKKALRYWVRSIPRNIDSILEQRTKRSLRRLLDLIEETQEIEDELTALMELNGFKIHTVSGCGPVIAAELIGEIGDINRFKSPGSLAKYAGCCPRECSSGKRIKWRKTRSGNRRLNKSFHRMALSQISRSGNNAAKEYFKRKISEGKTKSQALVCLRRQLVNIIWMMMKHKTEYVYPPRNESCN</sequence>
<dbReference type="EMBL" id="MGJP01000044">
    <property type="protein sequence ID" value="OGN09098.1"/>
    <property type="molecule type" value="Genomic_DNA"/>
</dbReference>
<dbReference type="GO" id="GO:0006313">
    <property type="term" value="P:DNA transposition"/>
    <property type="evidence" value="ECO:0007669"/>
    <property type="project" value="InterPro"/>
</dbReference>